<evidence type="ECO:0000256" key="2">
    <source>
        <dbReference type="ARBA" id="ARBA00010742"/>
    </source>
</evidence>
<evidence type="ECO:0000313" key="5">
    <source>
        <dbReference type="EMBL" id="CAG9173385.1"/>
    </source>
</evidence>
<dbReference type="InterPro" id="IPR015168">
    <property type="entry name" value="SsuA/THI5"/>
</dbReference>
<reference evidence="5 6" key="1">
    <citation type="submission" date="2021-08" db="EMBL/GenBank/DDBJ databases">
        <authorList>
            <person name="Peeters C."/>
        </authorList>
    </citation>
    <scope>NUCLEOTIDE SEQUENCE [LARGE SCALE GENOMIC DNA]</scope>
    <source>
        <strain evidence="5 6">LMG 32289</strain>
    </source>
</reference>
<comment type="similarity">
    <text evidence="2">Belongs to the bacterial solute-binding protein SsuA/TauA family.</text>
</comment>
<dbReference type="EMBL" id="CAJZAG010000005">
    <property type="protein sequence ID" value="CAG9173385.1"/>
    <property type="molecule type" value="Genomic_DNA"/>
</dbReference>
<dbReference type="Gene3D" id="3.40.190.10">
    <property type="entry name" value="Periplasmic binding protein-like II"/>
    <property type="match status" value="2"/>
</dbReference>
<accession>A0ABM8X0J4</accession>
<organism evidence="5 6">
    <name type="scientific">Cupriavidus pampae</name>
    <dbReference type="NCBI Taxonomy" id="659251"/>
    <lineage>
        <taxon>Bacteria</taxon>
        <taxon>Pseudomonadati</taxon>
        <taxon>Pseudomonadota</taxon>
        <taxon>Betaproteobacteria</taxon>
        <taxon>Burkholderiales</taxon>
        <taxon>Burkholderiaceae</taxon>
        <taxon>Cupriavidus</taxon>
    </lineage>
</organism>
<proteinExistence type="inferred from homology"/>
<comment type="caution">
    <text evidence="5">The sequence shown here is derived from an EMBL/GenBank/DDBJ whole genome shotgun (WGS) entry which is preliminary data.</text>
</comment>
<dbReference type="RefSeq" id="WP_223989203.1">
    <property type="nucleotide sequence ID" value="NZ_CAJZAG010000005.1"/>
</dbReference>
<name>A0ABM8X0J4_9BURK</name>
<dbReference type="PANTHER" id="PTHR30024">
    <property type="entry name" value="ALIPHATIC SULFONATES-BINDING PROTEIN-RELATED"/>
    <property type="match status" value="1"/>
</dbReference>
<sequence length="368" mass="39695">MLPIIQEITSMSEAHSPLPARRVALRQLASLALAGSAGSLLAACSREGGDNKAAAAKTPEAPAVISKAGEKVEFRYPDNPTFDLVYLADQLGYFDGTNTRPKYIGKVAAPQIIPLTGTGEIDFGSRMVPLVISAVASGADIKVVAAGNKTLQDAPHMKYFVRKDSGIRAPKDLEGKTIGINSFGACAEFVTKTFLRQKGVDVTKINFVVIPDDQAEQTLATGNTDLAIIHAPFSGRADHADKLVRLWSDFDLDGGLGGMQPYSAHGKFIREHPESVKDVVTALAKAANWVNEHPEDARQLVSKRINLQLEFVDRYAYVDNLVVTEPPIQYYIDVLEAEGKLAKGKVAAKDIYTNAFNPYAQDRAAAKA</sequence>
<comment type="subcellular location">
    <subcellularLocation>
        <location evidence="1">Periplasm</location>
    </subcellularLocation>
</comment>
<keyword evidence="6" id="KW-1185">Reference proteome</keyword>
<dbReference type="Pfam" id="PF09084">
    <property type="entry name" value="NMT1"/>
    <property type="match status" value="1"/>
</dbReference>
<evidence type="ECO:0000313" key="6">
    <source>
        <dbReference type="Proteomes" id="UP000706525"/>
    </source>
</evidence>
<evidence type="ECO:0000256" key="1">
    <source>
        <dbReference type="ARBA" id="ARBA00004418"/>
    </source>
</evidence>
<dbReference type="PANTHER" id="PTHR30024:SF47">
    <property type="entry name" value="TAURINE-BINDING PERIPLASMIC PROTEIN"/>
    <property type="match status" value="1"/>
</dbReference>
<dbReference type="Proteomes" id="UP000706525">
    <property type="component" value="Unassembled WGS sequence"/>
</dbReference>
<feature type="domain" description="SsuA/THI5-like" evidence="4">
    <location>
        <begin position="79"/>
        <end position="297"/>
    </location>
</feature>
<dbReference type="SUPFAM" id="SSF53850">
    <property type="entry name" value="Periplasmic binding protein-like II"/>
    <property type="match status" value="1"/>
</dbReference>
<evidence type="ECO:0000256" key="3">
    <source>
        <dbReference type="ARBA" id="ARBA00022729"/>
    </source>
</evidence>
<keyword evidence="3" id="KW-0732">Signal</keyword>
<protein>
    <recommendedName>
        <fullName evidence="4">SsuA/THI5-like domain-containing protein</fullName>
    </recommendedName>
</protein>
<evidence type="ECO:0000259" key="4">
    <source>
        <dbReference type="Pfam" id="PF09084"/>
    </source>
</evidence>
<gene>
    <name evidence="5" type="ORF">LMG32289_02854</name>
</gene>